<gene>
    <name evidence="1" type="ORF">EVA_05026</name>
</gene>
<dbReference type="AlphaFoldDB" id="J9GIB0"/>
<comment type="caution">
    <text evidence="1">The sequence shown here is derived from an EMBL/GenBank/DDBJ whole genome shotgun (WGS) entry which is preliminary data.</text>
</comment>
<reference evidence="1" key="1">
    <citation type="journal article" date="2012" name="PLoS ONE">
        <title>Gene sets for utilization of primary and secondary nutrition supplies in the distal gut of endangered iberian lynx.</title>
        <authorList>
            <person name="Alcaide M."/>
            <person name="Messina E."/>
            <person name="Richter M."/>
            <person name="Bargiela R."/>
            <person name="Peplies J."/>
            <person name="Huws S.A."/>
            <person name="Newbold C.J."/>
            <person name="Golyshin P.N."/>
            <person name="Simon M.A."/>
            <person name="Lopez G."/>
            <person name="Yakimov M.M."/>
            <person name="Ferrer M."/>
        </authorList>
    </citation>
    <scope>NUCLEOTIDE SEQUENCE</scope>
</reference>
<sequence length="45" mass="4765">MCSALSKGGSLCQPLTDVDKIATRSGLSVDNRLGLSIVAQPYLWV</sequence>
<accession>J9GIB0</accession>
<name>J9GIB0_9ZZZZ</name>
<organism evidence="1">
    <name type="scientific">gut metagenome</name>
    <dbReference type="NCBI Taxonomy" id="749906"/>
    <lineage>
        <taxon>unclassified sequences</taxon>
        <taxon>metagenomes</taxon>
        <taxon>organismal metagenomes</taxon>
    </lineage>
</organism>
<protein>
    <submittedName>
        <fullName evidence="1">Uncharacterized protein</fullName>
    </submittedName>
</protein>
<dbReference type="EMBL" id="AMCI01001035">
    <property type="protein sequence ID" value="EJX06864.1"/>
    <property type="molecule type" value="Genomic_DNA"/>
</dbReference>
<evidence type="ECO:0000313" key="1">
    <source>
        <dbReference type="EMBL" id="EJX06864.1"/>
    </source>
</evidence>
<proteinExistence type="predicted"/>